<accession>A0ABZ1JWZ9</accession>
<keyword evidence="3" id="KW-1185">Reference proteome</keyword>
<organism evidence="2 3">
    <name type="scientific">[Kitasatospora] papulosa</name>
    <dbReference type="NCBI Taxonomy" id="1464011"/>
    <lineage>
        <taxon>Bacteria</taxon>
        <taxon>Bacillati</taxon>
        <taxon>Actinomycetota</taxon>
        <taxon>Actinomycetes</taxon>
        <taxon>Kitasatosporales</taxon>
        <taxon>Streptomycetaceae</taxon>
        <taxon>Streptomyces</taxon>
    </lineage>
</organism>
<gene>
    <name evidence="2" type="ORF">OG560_04165</name>
</gene>
<feature type="compositionally biased region" description="Basic and acidic residues" evidence="1">
    <location>
        <begin position="66"/>
        <end position="80"/>
    </location>
</feature>
<evidence type="ECO:0000256" key="1">
    <source>
        <dbReference type="SAM" id="MobiDB-lite"/>
    </source>
</evidence>
<proteinExistence type="predicted"/>
<evidence type="ECO:0000313" key="2">
    <source>
        <dbReference type="EMBL" id="WTP64647.1"/>
    </source>
</evidence>
<dbReference type="RefSeq" id="WP_234435354.1">
    <property type="nucleotide sequence ID" value="NZ_CP108135.1"/>
</dbReference>
<sequence length="163" mass="16845">MPLVVDQGMNLRTASLALVALLSTAGCVSVQSEAQRPAPVVSGRQGNAPAAQASTPPSAPPAVHDALGKAEGEPERADGKKPRKGKRSGAPAGPAAAVVPPARAEARDRPRHVIPARTAPPRRAGVPLRPRPRRTYDMRTVCATGQGVASSEVVDLCRTAYGR</sequence>
<protein>
    <recommendedName>
        <fullName evidence="4">Translation initiation factor IF-2</fullName>
    </recommendedName>
</protein>
<name>A0ABZ1JWZ9_9ACTN</name>
<dbReference type="EMBL" id="CP108135">
    <property type="protein sequence ID" value="WTP64647.1"/>
    <property type="molecule type" value="Genomic_DNA"/>
</dbReference>
<dbReference type="Proteomes" id="UP001622496">
    <property type="component" value="Chromosome"/>
</dbReference>
<reference evidence="2 3" key="1">
    <citation type="submission" date="2022-10" db="EMBL/GenBank/DDBJ databases">
        <title>The complete genomes of actinobacterial strains from the NBC collection.</title>
        <authorList>
            <person name="Joergensen T.S."/>
            <person name="Alvarez Arevalo M."/>
            <person name="Sterndorff E.B."/>
            <person name="Faurdal D."/>
            <person name="Vuksanovic O."/>
            <person name="Mourched A.-S."/>
            <person name="Charusanti P."/>
            <person name="Shaw S."/>
            <person name="Blin K."/>
            <person name="Weber T."/>
        </authorList>
    </citation>
    <scope>NUCLEOTIDE SEQUENCE [LARGE SCALE GENOMIC DNA]</scope>
    <source>
        <strain evidence="2 3">NBC_00185</strain>
    </source>
</reference>
<dbReference type="GeneID" id="95067312"/>
<feature type="region of interest" description="Disordered" evidence="1">
    <location>
        <begin position="38"/>
        <end position="109"/>
    </location>
</feature>
<feature type="compositionally biased region" description="Low complexity" evidence="1">
    <location>
        <begin position="88"/>
        <end position="103"/>
    </location>
</feature>
<evidence type="ECO:0008006" key="4">
    <source>
        <dbReference type="Google" id="ProtNLM"/>
    </source>
</evidence>
<evidence type="ECO:0000313" key="3">
    <source>
        <dbReference type="Proteomes" id="UP001622496"/>
    </source>
</evidence>